<reference evidence="2 3" key="1">
    <citation type="journal article" date="2009" name="Stand. Genomic Sci.">
        <title>Complete genome sequence of Pirellula staleyi type strain (ATCC 27377).</title>
        <authorList>
            <person name="Clum A."/>
            <person name="Tindall B.J."/>
            <person name="Sikorski J."/>
            <person name="Ivanova N."/>
            <person name="Mavrommatis K."/>
            <person name="Lucas S."/>
            <person name="Glavina del Rio T."/>
            <person name="Nolan M."/>
            <person name="Chen F."/>
            <person name="Tice H."/>
            <person name="Pitluck S."/>
            <person name="Cheng J.F."/>
            <person name="Chertkov O."/>
            <person name="Brettin T."/>
            <person name="Han C."/>
            <person name="Detter J.C."/>
            <person name="Kuske C."/>
            <person name="Bruce D."/>
            <person name="Goodwin L."/>
            <person name="Ovchinikova G."/>
            <person name="Pati A."/>
            <person name="Mikhailova N."/>
            <person name="Chen A."/>
            <person name="Palaniappan K."/>
            <person name="Land M."/>
            <person name="Hauser L."/>
            <person name="Chang Y.J."/>
            <person name="Jeffries C.D."/>
            <person name="Chain P."/>
            <person name="Rohde M."/>
            <person name="Goker M."/>
            <person name="Bristow J."/>
            <person name="Eisen J.A."/>
            <person name="Markowitz V."/>
            <person name="Hugenholtz P."/>
            <person name="Kyrpides N.C."/>
            <person name="Klenk H.P."/>
            <person name="Lapidus A."/>
        </authorList>
    </citation>
    <scope>NUCLEOTIDE SEQUENCE [LARGE SCALE GENOMIC DNA]</scope>
    <source>
        <strain evidence="3">ATCC 27377 / DSM 6068 / ICPB 4128</strain>
    </source>
</reference>
<protein>
    <submittedName>
        <fullName evidence="2">Uncharacterized protein</fullName>
    </submittedName>
</protein>
<feature type="signal peptide" evidence="1">
    <location>
        <begin position="1"/>
        <end position="23"/>
    </location>
</feature>
<name>D2R0S9_PIRSD</name>
<evidence type="ECO:0000313" key="2">
    <source>
        <dbReference type="EMBL" id="ADB16677.1"/>
    </source>
</evidence>
<dbReference type="AlphaFoldDB" id="D2R0S9"/>
<dbReference type="EMBL" id="CP001848">
    <property type="protein sequence ID" value="ADB16677.1"/>
    <property type="molecule type" value="Genomic_DNA"/>
</dbReference>
<sequence length="73" mass="7742" precursor="true">MTGLLLRASLAAAVLLFASAATASADQQYVSGNGQVVHTRLAPVVMHRAFPPYGGVHVHQRSMKSQSVGRRGR</sequence>
<dbReference type="Proteomes" id="UP000001887">
    <property type="component" value="Chromosome"/>
</dbReference>
<evidence type="ECO:0000313" key="3">
    <source>
        <dbReference type="Proteomes" id="UP000001887"/>
    </source>
</evidence>
<gene>
    <name evidence="2" type="ordered locus">Psta_2003</name>
</gene>
<accession>D2R0S9</accession>
<proteinExistence type="predicted"/>
<dbReference type="KEGG" id="psl:Psta_2003"/>
<keyword evidence="3" id="KW-1185">Reference proteome</keyword>
<dbReference type="HOGENOM" id="CLU_2701601_0_0_0"/>
<feature type="chain" id="PRO_5003035335" evidence="1">
    <location>
        <begin position="24"/>
        <end position="73"/>
    </location>
</feature>
<evidence type="ECO:0000256" key="1">
    <source>
        <dbReference type="SAM" id="SignalP"/>
    </source>
</evidence>
<organism evidence="2 3">
    <name type="scientific">Pirellula staleyi (strain ATCC 27377 / DSM 6068 / ICPB 4128)</name>
    <name type="common">Pirella staleyi</name>
    <dbReference type="NCBI Taxonomy" id="530564"/>
    <lineage>
        <taxon>Bacteria</taxon>
        <taxon>Pseudomonadati</taxon>
        <taxon>Planctomycetota</taxon>
        <taxon>Planctomycetia</taxon>
        <taxon>Pirellulales</taxon>
        <taxon>Pirellulaceae</taxon>
        <taxon>Pirellula</taxon>
    </lineage>
</organism>
<keyword evidence="1" id="KW-0732">Signal</keyword>